<dbReference type="InterPro" id="IPR003594">
    <property type="entry name" value="HATPase_dom"/>
</dbReference>
<dbReference type="PANTHER" id="PTHR43711">
    <property type="entry name" value="TWO-COMPONENT HISTIDINE KINASE"/>
    <property type="match status" value="1"/>
</dbReference>
<name>A0A174R0U4_BACT4</name>
<keyword evidence="8" id="KW-0732">Signal</keyword>
<reference evidence="10 11" key="1">
    <citation type="submission" date="2015-09" db="EMBL/GenBank/DDBJ databases">
        <authorList>
            <consortium name="Pathogen Informatics"/>
        </authorList>
    </citation>
    <scope>NUCLEOTIDE SEQUENCE [LARGE SCALE GENOMIC DNA]</scope>
    <source>
        <strain evidence="10 11">2789STDY5834899</strain>
    </source>
</reference>
<dbReference type="GO" id="GO:0000155">
    <property type="term" value="F:phosphorelay sensor kinase activity"/>
    <property type="evidence" value="ECO:0007669"/>
    <property type="project" value="InterPro"/>
</dbReference>
<dbReference type="SUPFAM" id="SSF55874">
    <property type="entry name" value="ATPase domain of HSP90 chaperone/DNA topoisomerase II/histidine kinase"/>
    <property type="match status" value="1"/>
</dbReference>
<accession>A0A174R0U4</accession>
<dbReference type="InterPro" id="IPR011990">
    <property type="entry name" value="TPR-like_helical_dom_sf"/>
</dbReference>
<evidence type="ECO:0000256" key="7">
    <source>
        <dbReference type="SAM" id="Phobius"/>
    </source>
</evidence>
<dbReference type="RefSeq" id="WP_055300319.1">
    <property type="nucleotide sequence ID" value="NZ_CZAP01000012.1"/>
</dbReference>
<feature type="signal peptide" evidence="8">
    <location>
        <begin position="1"/>
        <end position="22"/>
    </location>
</feature>
<evidence type="ECO:0000313" key="10">
    <source>
        <dbReference type="EMBL" id="CUP77567.1"/>
    </source>
</evidence>
<keyword evidence="7" id="KW-0472">Membrane</keyword>
<dbReference type="InterPro" id="IPR005467">
    <property type="entry name" value="His_kinase_dom"/>
</dbReference>
<dbReference type="SUPFAM" id="SSF47384">
    <property type="entry name" value="Homodimeric domain of signal transducing histidine kinase"/>
    <property type="match status" value="1"/>
</dbReference>
<keyword evidence="7" id="KW-1133">Transmembrane helix</keyword>
<dbReference type="Pfam" id="PF00512">
    <property type="entry name" value="HisKA"/>
    <property type="match status" value="1"/>
</dbReference>
<evidence type="ECO:0000256" key="1">
    <source>
        <dbReference type="ARBA" id="ARBA00000085"/>
    </source>
</evidence>
<dbReference type="CDD" id="cd00082">
    <property type="entry name" value="HisKA"/>
    <property type="match status" value="1"/>
</dbReference>
<proteinExistence type="predicted"/>
<dbReference type="Pfam" id="PF02518">
    <property type="entry name" value="HATPase_c"/>
    <property type="match status" value="1"/>
</dbReference>
<evidence type="ECO:0000256" key="2">
    <source>
        <dbReference type="ARBA" id="ARBA00012438"/>
    </source>
</evidence>
<dbReference type="InterPro" id="IPR036097">
    <property type="entry name" value="HisK_dim/P_sf"/>
</dbReference>
<dbReference type="Gene3D" id="3.30.565.10">
    <property type="entry name" value="Histidine kinase-like ATPase, C-terminal domain"/>
    <property type="match status" value="1"/>
</dbReference>
<protein>
    <recommendedName>
        <fullName evidence="2">histidine kinase</fullName>
        <ecNumber evidence="2">2.7.13.3</ecNumber>
    </recommendedName>
</protein>
<dbReference type="AlphaFoldDB" id="A0A174R0U4"/>
<dbReference type="SMART" id="SM00387">
    <property type="entry name" value="HATPase_c"/>
    <property type="match status" value="1"/>
</dbReference>
<dbReference type="InterPro" id="IPR003661">
    <property type="entry name" value="HisK_dim/P_dom"/>
</dbReference>
<dbReference type="Gene3D" id="1.25.40.10">
    <property type="entry name" value="Tetratricopeptide repeat domain"/>
    <property type="match status" value="1"/>
</dbReference>
<evidence type="ECO:0000256" key="6">
    <source>
        <dbReference type="ARBA" id="ARBA00023012"/>
    </source>
</evidence>
<dbReference type="SMART" id="SM00388">
    <property type="entry name" value="HisKA"/>
    <property type="match status" value="1"/>
</dbReference>
<dbReference type="PROSITE" id="PS50109">
    <property type="entry name" value="HIS_KIN"/>
    <property type="match status" value="1"/>
</dbReference>
<dbReference type="InterPro" id="IPR050736">
    <property type="entry name" value="Sensor_HK_Regulatory"/>
</dbReference>
<feature type="domain" description="Histidine kinase" evidence="9">
    <location>
        <begin position="395"/>
        <end position="607"/>
    </location>
</feature>
<evidence type="ECO:0000313" key="11">
    <source>
        <dbReference type="Proteomes" id="UP000095576"/>
    </source>
</evidence>
<gene>
    <name evidence="10" type="primary">rpfC_2</name>
    <name evidence="10" type="ORF">ERS852511_03176</name>
</gene>
<dbReference type="InterPro" id="IPR004358">
    <property type="entry name" value="Sig_transdc_His_kin-like_C"/>
</dbReference>
<feature type="chain" id="PRO_5008031376" description="histidine kinase" evidence="8">
    <location>
        <begin position="23"/>
        <end position="616"/>
    </location>
</feature>
<dbReference type="EC" id="2.7.13.3" evidence="2"/>
<keyword evidence="6" id="KW-0902">Two-component regulatory system</keyword>
<evidence type="ECO:0000256" key="8">
    <source>
        <dbReference type="SAM" id="SignalP"/>
    </source>
</evidence>
<evidence type="ECO:0000259" key="9">
    <source>
        <dbReference type="PROSITE" id="PS50109"/>
    </source>
</evidence>
<dbReference type="Proteomes" id="UP000095576">
    <property type="component" value="Unassembled WGS sequence"/>
</dbReference>
<keyword evidence="4 10" id="KW-0808">Transferase</keyword>
<comment type="catalytic activity">
    <reaction evidence="1">
        <text>ATP + protein L-histidine = ADP + protein N-phospho-L-histidine.</text>
        <dbReference type="EC" id="2.7.13.3"/>
    </reaction>
</comment>
<dbReference type="PANTHER" id="PTHR43711:SF26">
    <property type="entry name" value="SENSOR HISTIDINE KINASE RCSC"/>
    <property type="match status" value="1"/>
</dbReference>
<keyword evidence="5 10" id="KW-0418">Kinase</keyword>
<organism evidence="10 11">
    <name type="scientific">Bacteroides thetaiotaomicron</name>
    <dbReference type="NCBI Taxonomy" id="818"/>
    <lineage>
        <taxon>Bacteria</taxon>
        <taxon>Pseudomonadati</taxon>
        <taxon>Bacteroidota</taxon>
        <taxon>Bacteroidia</taxon>
        <taxon>Bacteroidales</taxon>
        <taxon>Bacteroidaceae</taxon>
        <taxon>Bacteroides</taxon>
    </lineage>
</organism>
<dbReference type="InterPro" id="IPR036890">
    <property type="entry name" value="HATPase_C_sf"/>
</dbReference>
<evidence type="ECO:0000256" key="3">
    <source>
        <dbReference type="ARBA" id="ARBA00022553"/>
    </source>
</evidence>
<sequence length="616" mass="70177">MKRNIYILFAISLLIRMLPLHSANSDTEHLSTLKRLIDSNIAYDSLAPMDSVIVWGQQISPILEKDNKMELSFSIRQLVVYLYSLRGDIGNAIDEAREMYEKAETIKYDLGMALSSAAIGDAYFCSNMPEEAIASYKEAIRHPAASPENNYYKEMTILKLIQTLILKERTQEAEKYRKMLSESKSIHSNQTLQFLTLATDVSYYIQKNELPNAHNCLLQAEQIYLSDKQPYYSTTYNYMQGRYNAAIGKHTLALQYYDNILTDIRQKMQSIIYLQIAYIKANLLIEMDHKKEAARLYEEISMITDSVIAPSYAHRINNLRASYEENRMKVENKAEFNRIFLGGIVIGIIVLGVMIYLVIHIVKQNKKIAESKIRMEQSRLNAENAMQSKSLFLSNMSHEIRTPLSALSGFSSLLTEQALDEETRRQCGDIIQQNSDLLLKLINDVIDLSNLEIGNMKFNFNYCDAIAICNNVIDTVNKVKQTQAELRFNTSLPSLKLYTDDSRLQQLLINLLINATKFTPQGNITLEVQQESKDFALFSVTDTGCGIPLEKQSSIFNRFEKLNEGAQGTGLGLSICQLIIERIGGKIWIDPNYTTGCRFYFTHPINPTKQGKEAQS</sequence>
<dbReference type="EMBL" id="CZAP01000012">
    <property type="protein sequence ID" value="CUP77567.1"/>
    <property type="molecule type" value="Genomic_DNA"/>
</dbReference>
<dbReference type="PRINTS" id="PR00344">
    <property type="entry name" value="BCTRLSENSOR"/>
</dbReference>
<keyword evidence="7" id="KW-0812">Transmembrane</keyword>
<evidence type="ECO:0000256" key="5">
    <source>
        <dbReference type="ARBA" id="ARBA00022777"/>
    </source>
</evidence>
<feature type="transmembrane region" description="Helical" evidence="7">
    <location>
        <begin position="339"/>
        <end position="362"/>
    </location>
</feature>
<keyword evidence="3" id="KW-0597">Phosphoprotein</keyword>
<dbReference type="SUPFAM" id="SSF48452">
    <property type="entry name" value="TPR-like"/>
    <property type="match status" value="1"/>
</dbReference>
<dbReference type="Gene3D" id="1.10.287.130">
    <property type="match status" value="1"/>
</dbReference>
<evidence type="ECO:0000256" key="4">
    <source>
        <dbReference type="ARBA" id="ARBA00022679"/>
    </source>
</evidence>